<dbReference type="RefSeq" id="WP_379812341.1">
    <property type="nucleotide sequence ID" value="NZ_JBHUPC010000017.1"/>
</dbReference>
<organism evidence="2 3">
    <name type="scientific">Flavobacterium chuncheonense</name>
    <dbReference type="NCBI Taxonomy" id="2026653"/>
    <lineage>
        <taxon>Bacteria</taxon>
        <taxon>Pseudomonadati</taxon>
        <taxon>Bacteroidota</taxon>
        <taxon>Flavobacteriia</taxon>
        <taxon>Flavobacteriales</taxon>
        <taxon>Flavobacteriaceae</taxon>
        <taxon>Flavobacterium</taxon>
    </lineage>
</organism>
<name>A0ABW5YNP2_9FLAO</name>
<dbReference type="Proteomes" id="UP001597534">
    <property type="component" value="Unassembled WGS sequence"/>
</dbReference>
<evidence type="ECO:0008006" key="4">
    <source>
        <dbReference type="Google" id="ProtNLM"/>
    </source>
</evidence>
<reference evidence="3" key="1">
    <citation type="journal article" date="2019" name="Int. J. Syst. Evol. Microbiol.">
        <title>The Global Catalogue of Microorganisms (GCM) 10K type strain sequencing project: providing services to taxonomists for standard genome sequencing and annotation.</title>
        <authorList>
            <consortium name="The Broad Institute Genomics Platform"/>
            <consortium name="The Broad Institute Genome Sequencing Center for Infectious Disease"/>
            <person name="Wu L."/>
            <person name="Ma J."/>
        </authorList>
    </citation>
    <scope>NUCLEOTIDE SEQUENCE [LARGE SCALE GENOMIC DNA]</scope>
    <source>
        <strain evidence="3">KCTC 22671</strain>
    </source>
</reference>
<feature type="region of interest" description="Disordered" evidence="1">
    <location>
        <begin position="1"/>
        <end position="39"/>
    </location>
</feature>
<protein>
    <recommendedName>
        <fullName evidence="4">Lipoprotein</fullName>
    </recommendedName>
</protein>
<sequence length="212" mass="23747">MSVKISAQLDKKQQPIRLELKNPFEKSNESPNSNLPSLEYKSMFDKGDGNLSKYSILNKSDEPSKSILDTSTDFKNPGDIIRDKLNGEIAKEGSWEDVFFGKFVVNTPIIKIMARDFADPDGDRVQILLNSTITVNNITLGSSYKSYYIDLREGENLLDILALNQGTAGPNTANFAIYDSNNNLIINNDWNLKQGVAAKFVIEYRKPIESSK</sequence>
<gene>
    <name evidence="2" type="ORF">ACFS5J_11530</name>
</gene>
<accession>A0ABW5YNP2</accession>
<proteinExistence type="predicted"/>
<feature type="compositionally biased region" description="Low complexity" evidence="1">
    <location>
        <begin position="29"/>
        <end position="39"/>
    </location>
</feature>
<comment type="caution">
    <text evidence="2">The sequence shown here is derived from an EMBL/GenBank/DDBJ whole genome shotgun (WGS) entry which is preliminary data.</text>
</comment>
<evidence type="ECO:0000256" key="1">
    <source>
        <dbReference type="SAM" id="MobiDB-lite"/>
    </source>
</evidence>
<evidence type="ECO:0000313" key="3">
    <source>
        <dbReference type="Proteomes" id="UP001597534"/>
    </source>
</evidence>
<dbReference type="EMBL" id="JBHUPC010000017">
    <property type="protein sequence ID" value="MFD2892640.1"/>
    <property type="molecule type" value="Genomic_DNA"/>
</dbReference>
<evidence type="ECO:0000313" key="2">
    <source>
        <dbReference type="EMBL" id="MFD2892640.1"/>
    </source>
</evidence>
<keyword evidence="3" id="KW-1185">Reference proteome</keyword>
<feature type="compositionally biased region" description="Basic and acidic residues" evidence="1">
    <location>
        <begin position="9"/>
        <end position="28"/>
    </location>
</feature>